<feature type="domain" description="Rhodanese" evidence="2">
    <location>
        <begin position="66"/>
        <end position="155"/>
    </location>
</feature>
<dbReference type="Pfam" id="PF00581">
    <property type="entry name" value="Rhodanese"/>
    <property type="match status" value="1"/>
</dbReference>
<dbReference type="AlphaFoldDB" id="A0A5B8A6H6"/>
<dbReference type="CDD" id="cd00158">
    <property type="entry name" value="RHOD"/>
    <property type="match status" value="1"/>
</dbReference>
<dbReference type="PROSITE" id="PS50206">
    <property type="entry name" value="RHODANESE_3"/>
    <property type="match status" value="1"/>
</dbReference>
<proteinExistence type="predicted"/>
<feature type="chain" id="PRO_5022764481" evidence="1">
    <location>
        <begin position="21"/>
        <end position="182"/>
    </location>
</feature>
<sequence length="182" mass="20111">MIVKLFGRAISILVIVLASAVVPACNSDKEVTSGASPAYQQLLRTLYSGTVRVIQPAALADLLRQKPESVVVLDTRTPAEYAVSHLRGARFVNFDSLAKADFSAVPRNRTVVVYCSVGYRSEKAGERLKALGFKDIRNLYGGIFEWVNEGLPVYNQQGPTVNVHPYSPIWCPWLKRGNPVYE</sequence>
<dbReference type="OrthoDB" id="598065at2"/>
<dbReference type="PANTHER" id="PTHR43031:SF1">
    <property type="entry name" value="PYRIDINE NUCLEOTIDE-DISULPHIDE OXIDOREDUCTASE"/>
    <property type="match status" value="1"/>
</dbReference>
<keyword evidence="4" id="KW-1185">Reference proteome</keyword>
<reference evidence="3 4" key="1">
    <citation type="submission" date="2019-06" db="EMBL/GenBank/DDBJ databases">
        <authorList>
            <person name="Srinivasan S."/>
        </authorList>
    </citation>
    <scope>NUCLEOTIDE SEQUENCE [LARGE SCALE GENOMIC DNA]</scope>
    <source>
        <strain evidence="3 4">17J68-5</strain>
    </source>
</reference>
<dbReference type="InterPro" id="IPR050229">
    <property type="entry name" value="GlpE_sulfurtransferase"/>
</dbReference>
<organism evidence="3 4">
    <name type="scientific">Hymenobacter jejuensis</name>
    <dbReference type="NCBI Taxonomy" id="2502781"/>
    <lineage>
        <taxon>Bacteria</taxon>
        <taxon>Pseudomonadati</taxon>
        <taxon>Bacteroidota</taxon>
        <taxon>Cytophagia</taxon>
        <taxon>Cytophagales</taxon>
        <taxon>Hymenobacteraceae</taxon>
        <taxon>Hymenobacter</taxon>
    </lineage>
</organism>
<evidence type="ECO:0000313" key="3">
    <source>
        <dbReference type="EMBL" id="QDA62286.1"/>
    </source>
</evidence>
<dbReference type="SUPFAM" id="SSF52821">
    <property type="entry name" value="Rhodanese/Cell cycle control phosphatase"/>
    <property type="match status" value="1"/>
</dbReference>
<dbReference type="Proteomes" id="UP000305398">
    <property type="component" value="Chromosome"/>
</dbReference>
<dbReference type="KEGG" id="hyj:FHG12_20250"/>
<gene>
    <name evidence="3" type="ORF">FHG12_20250</name>
</gene>
<dbReference type="PANTHER" id="PTHR43031">
    <property type="entry name" value="FAD-DEPENDENT OXIDOREDUCTASE"/>
    <property type="match status" value="1"/>
</dbReference>
<dbReference type="Gene3D" id="3.40.250.10">
    <property type="entry name" value="Rhodanese-like domain"/>
    <property type="match status" value="1"/>
</dbReference>
<dbReference type="InterPro" id="IPR036873">
    <property type="entry name" value="Rhodanese-like_dom_sf"/>
</dbReference>
<protein>
    <submittedName>
        <fullName evidence="3">Rhodanese-like domain-containing protein</fullName>
    </submittedName>
</protein>
<name>A0A5B8A6H6_9BACT</name>
<keyword evidence="1" id="KW-0732">Signal</keyword>
<accession>A0A5B8A6H6</accession>
<dbReference type="SMART" id="SM00450">
    <property type="entry name" value="RHOD"/>
    <property type="match status" value="1"/>
</dbReference>
<dbReference type="NCBIfam" id="NF045521">
    <property type="entry name" value="rhoda_near_glyco"/>
    <property type="match status" value="1"/>
</dbReference>
<evidence type="ECO:0000259" key="2">
    <source>
        <dbReference type="PROSITE" id="PS50206"/>
    </source>
</evidence>
<evidence type="ECO:0000256" key="1">
    <source>
        <dbReference type="SAM" id="SignalP"/>
    </source>
</evidence>
<dbReference type="EMBL" id="CP040896">
    <property type="protein sequence ID" value="QDA62286.1"/>
    <property type="molecule type" value="Genomic_DNA"/>
</dbReference>
<evidence type="ECO:0000313" key="4">
    <source>
        <dbReference type="Proteomes" id="UP000305398"/>
    </source>
</evidence>
<dbReference type="RefSeq" id="WP_139517517.1">
    <property type="nucleotide sequence ID" value="NZ_CP040896.1"/>
</dbReference>
<feature type="signal peptide" evidence="1">
    <location>
        <begin position="1"/>
        <end position="20"/>
    </location>
</feature>
<dbReference type="InterPro" id="IPR001763">
    <property type="entry name" value="Rhodanese-like_dom"/>
</dbReference>